<feature type="modified residue" description="4-aspartylphosphate" evidence="7">
    <location>
        <position position="51"/>
    </location>
</feature>
<evidence type="ECO:0000259" key="9">
    <source>
        <dbReference type="PROSITE" id="PS50110"/>
    </source>
</evidence>
<dbReference type="InterPro" id="IPR001789">
    <property type="entry name" value="Sig_transdc_resp-reg_receiver"/>
</dbReference>
<proteinExistence type="inferred from homology"/>
<evidence type="ECO:0000256" key="8">
    <source>
        <dbReference type="SAM" id="Phobius"/>
    </source>
</evidence>
<feature type="transmembrane region" description="Helical" evidence="8">
    <location>
        <begin position="363"/>
        <end position="383"/>
    </location>
</feature>
<gene>
    <name evidence="10" type="ORF">M2283_005298</name>
</gene>
<comment type="subcellular location">
    <subcellularLocation>
        <location evidence="1">Cell membrane</location>
        <topology evidence="1">Multi-pass membrane protein</topology>
    </subcellularLocation>
</comment>
<evidence type="ECO:0000256" key="5">
    <source>
        <dbReference type="ARBA" id="ARBA00023136"/>
    </source>
</evidence>
<dbReference type="Gene3D" id="3.40.50.2300">
    <property type="match status" value="1"/>
</dbReference>
<feature type="domain" description="Response regulatory" evidence="9">
    <location>
        <begin position="2"/>
        <end position="117"/>
    </location>
</feature>
<keyword evidence="4 8" id="KW-1133">Transmembrane helix</keyword>
<keyword evidence="5 8" id="KW-0472">Membrane</keyword>
<evidence type="ECO:0000313" key="10">
    <source>
        <dbReference type="EMBL" id="MDH6217966.1"/>
    </source>
</evidence>
<dbReference type="Pfam" id="PF00072">
    <property type="entry name" value="Response_reg"/>
    <property type="match status" value="1"/>
</dbReference>
<dbReference type="PANTHER" id="PTHR30572">
    <property type="entry name" value="MEMBRANE COMPONENT OF TRANSPORTER-RELATED"/>
    <property type="match status" value="1"/>
</dbReference>
<feature type="transmembrane region" description="Helical" evidence="8">
    <location>
        <begin position="323"/>
        <end position="351"/>
    </location>
</feature>
<keyword evidence="2" id="KW-1003">Cell membrane</keyword>
<dbReference type="SUPFAM" id="SSF52172">
    <property type="entry name" value="CheY-like"/>
    <property type="match status" value="1"/>
</dbReference>
<dbReference type="InterPro" id="IPR050250">
    <property type="entry name" value="Macrolide_Exporter_MacB"/>
</dbReference>
<dbReference type="Proteomes" id="UP001160499">
    <property type="component" value="Unassembled WGS sequence"/>
</dbReference>
<evidence type="ECO:0000256" key="2">
    <source>
        <dbReference type="ARBA" id="ARBA00022475"/>
    </source>
</evidence>
<sequence>MRVLVVEDDARLADVLFAGLVAEGFGVDVVHDGLEGYWQACEGAHDVIVLDIMLPSLNGYDVARRLRAEQVWTPVLMLTAKDGAHLPTQAPGRLSLLDQVRAVATTAQLDVTVRRSDRLPATDTRGTAVLAADDGLLSTLGGELAAGHWLNHGTNGYPTVVLGTTAARLQGVDLNRGEQVVWLGDQWFAVVGVLKAMPLAPELDNTAMIGDQIARQEFGYEGSPTTVYLRTDPRHVNSVYEVAAGTADPRSPEEVEVTRPSDALEARAAADTSFTALLLGLGGVALLVGGVGIGNVMVISVLERRGEIGVRRALGASRRHIRAQFLVEALAQAGAGGLVGVALGAAITVGYDISADWPVVLPAQGLAGGVLAALTVGGLAGLYPASRAARLQPAEAVRPV</sequence>
<evidence type="ECO:0000256" key="6">
    <source>
        <dbReference type="ARBA" id="ARBA00038076"/>
    </source>
</evidence>
<dbReference type="InterPro" id="IPR003838">
    <property type="entry name" value="ABC3_permease_C"/>
</dbReference>
<dbReference type="Pfam" id="PF02687">
    <property type="entry name" value="FtsX"/>
    <property type="match status" value="1"/>
</dbReference>
<keyword evidence="11" id="KW-1185">Reference proteome</keyword>
<name>A0ABT6LNS3_9ACTN</name>
<dbReference type="SMART" id="SM00448">
    <property type="entry name" value="REC"/>
    <property type="match status" value="1"/>
</dbReference>
<dbReference type="InterPro" id="IPR011006">
    <property type="entry name" value="CheY-like_superfamily"/>
</dbReference>
<keyword evidence="7" id="KW-0597">Phosphoprotein</keyword>
<evidence type="ECO:0000256" key="7">
    <source>
        <dbReference type="PROSITE-ProRule" id="PRU00169"/>
    </source>
</evidence>
<dbReference type="EMBL" id="JARXVH010000008">
    <property type="protein sequence ID" value="MDH6217966.1"/>
    <property type="molecule type" value="Genomic_DNA"/>
</dbReference>
<evidence type="ECO:0000313" key="11">
    <source>
        <dbReference type="Proteomes" id="UP001160499"/>
    </source>
</evidence>
<evidence type="ECO:0000256" key="3">
    <source>
        <dbReference type="ARBA" id="ARBA00022692"/>
    </source>
</evidence>
<dbReference type="PROSITE" id="PS50110">
    <property type="entry name" value="RESPONSE_REGULATORY"/>
    <property type="match status" value="1"/>
</dbReference>
<dbReference type="RefSeq" id="WP_280878853.1">
    <property type="nucleotide sequence ID" value="NZ_JARXVH010000008.1"/>
</dbReference>
<protein>
    <submittedName>
        <fullName evidence="10">ABC transport system permease protein</fullName>
    </submittedName>
</protein>
<feature type="transmembrane region" description="Helical" evidence="8">
    <location>
        <begin position="277"/>
        <end position="302"/>
    </location>
</feature>
<organism evidence="10 11">
    <name type="scientific">Streptomyces pseudovenezuelae</name>
    <dbReference type="NCBI Taxonomy" id="67350"/>
    <lineage>
        <taxon>Bacteria</taxon>
        <taxon>Bacillati</taxon>
        <taxon>Actinomycetota</taxon>
        <taxon>Actinomycetes</taxon>
        <taxon>Kitasatosporales</taxon>
        <taxon>Streptomycetaceae</taxon>
        <taxon>Streptomyces</taxon>
        <taxon>Streptomyces aurantiacus group</taxon>
    </lineage>
</organism>
<comment type="similarity">
    <text evidence="6">Belongs to the ABC-4 integral membrane protein family.</text>
</comment>
<keyword evidence="3 8" id="KW-0812">Transmembrane</keyword>
<dbReference type="PANTHER" id="PTHR30572:SF4">
    <property type="entry name" value="ABC TRANSPORTER PERMEASE YTRF"/>
    <property type="match status" value="1"/>
</dbReference>
<evidence type="ECO:0000256" key="1">
    <source>
        <dbReference type="ARBA" id="ARBA00004651"/>
    </source>
</evidence>
<reference evidence="10 11" key="1">
    <citation type="submission" date="2023-04" db="EMBL/GenBank/DDBJ databases">
        <title>Forest soil microbial communities from Buena Vista Peninsula, Colon Province, Panama.</title>
        <authorList>
            <person name="Bouskill N."/>
        </authorList>
    </citation>
    <scope>NUCLEOTIDE SEQUENCE [LARGE SCALE GENOMIC DNA]</scope>
    <source>
        <strain evidence="10 11">GGS1</strain>
    </source>
</reference>
<comment type="caution">
    <text evidence="10">The sequence shown here is derived from an EMBL/GenBank/DDBJ whole genome shotgun (WGS) entry which is preliminary data.</text>
</comment>
<evidence type="ECO:0000256" key="4">
    <source>
        <dbReference type="ARBA" id="ARBA00022989"/>
    </source>
</evidence>
<accession>A0ABT6LNS3</accession>